<evidence type="ECO:0000313" key="1">
    <source>
        <dbReference type="EMBL" id="KAK5695993.1"/>
    </source>
</evidence>
<comment type="caution">
    <text evidence="1">The sequence shown here is derived from an EMBL/GenBank/DDBJ whole genome shotgun (WGS) entry which is preliminary data.</text>
</comment>
<sequence length="170" mass="18778">MGSNHSACRASWAAFIDAELKRYVQHRGSYIGVALPGRTHRTSTAELARPVFVHGSLKNITAGQRRACTTLYRPECTSETIQIIGWKIASPQQLIEALAAARQVTSGEHDHAKSVLAIDIIGCQFVDKDTIRGLGRLLPQLSYVTIFDCLNFDFAWAVKAHPRSPTYPTK</sequence>
<organism evidence="1 2">
    <name type="scientific">Elasticomyces elasticus</name>
    <dbReference type="NCBI Taxonomy" id="574655"/>
    <lineage>
        <taxon>Eukaryota</taxon>
        <taxon>Fungi</taxon>
        <taxon>Dikarya</taxon>
        <taxon>Ascomycota</taxon>
        <taxon>Pezizomycotina</taxon>
        <taxon>Dothideomycetes</taxon>
        <taxon>Dothideomycetidae</taxon>
        <taxon>Mycosphaerellales</taxon>
        <taxon>Teratosphaeriaceae</taxon>
        <taxon>Elasticomyces</taxon>
    </lineage>
</organism>
<accession>A0AAN7VQ36</accession>
<name>A0AAN7VQ36_9PEZI</name>
<reference evidence="1" key="1">
    <citation type="submission" date="2023-08" db="EMBL/GenBank/DDBJ databases">
        <title>Black Yeasts Isolated from many extreme environments.</title>
        <authorList>
            <person name="Coleine C."/>
            <person name="Stajich J.E."/>
            <person name="Selbmann L."/>
        </authorList>
    </citation>
    <scope>NUCLEOTIDE SEQUENCE</scope>
    <source>
        <strain evidence="1">CCFEE 5810</strain>
    </source>
</reference>
<dbReference type="EMBL" id="JAVRQU010000013">
    <property type="protein sequence ID" value="KAK5695993.1"/>
    <property type="molecule type" value="Genomic_DNA"/>
</dbReference>
<dbReference type="AlphaFoldDB" id="A0AAN7VQ36"/>
<proteinExistence type="predicted"/>
<dbReference type="Proteomes" id="UP001310594">
    <property type="component" value="Unassembled WGS sequence"/>
</dbReference>
<evidence type="ECO:0000313" key="2">
    <source>
        <dbReference type="Proteomes" id="UP001310594"/>
    </source>
</evidence>
<gene>
    <name evidence="1" type="ORF">LTR97_008413</name>
</gene>
<protein>
    <submittedName>
        <fullName evidence="1">Uncharacterized protein</fullName>
    </submittedName>
</protein>